<keyword evidence="3" id="KW-0808">Transferase</keyword>
<dbReference type="InterPro" id="IPR023631">
    <property type="entry name" value="Amidase_dom"/>
</dbReference>
<protein>
    <submittedName>
        <fullName evidence="3">Glutamyl-tRNA(Gln) amidotransferase subunit A</fullName>
        <ecNumber evidence="3">6.3.5.-</ecNumber>
    </submittedName>
</protein>
<proteinExistence type="predicted"/>
<keyword evidence="3" id="KW-0436">Ligase</keyword>
<name>A0A143PF59_LUTPR</name>
<feature type="region of interest" description="Disordered" evidence="1">
    <location>
        <begin position="23"/>
        <end position="51"/>
    </location>
</feature>
<dbReference type="Proteomes" id="UP000076079">
    <property type="component" value="Chromosome"/>
</dbReference>
<gene>
    <name evidence="3" type="primary">gatA_1</name>
    <name evidence="3" type="ORF">LuPra_00322</name>
</gene>
<dbReference type="PANTHER" id="PTHR11895:SF73">
    <property type="entry name" value="AMIDASE FAMILY PROTEIN"/>
    <property type="match status" value="1"/>
</dbReference>
<dbReference type="InterPro" id="IPR036928">
    <property type="entry name" value="AS_sf"/>
</dbReference>
<dbReference type="SUPFAM" id="SSF75304">
    <property type="entry name" value="Amidase signature (AS) enzymes"/>
    <property type="match status" value="1"/>
</dbReference>
<evidence type="ECO:0000313" key="3">
    <source>
        <dbReference type="EMBL" id="AMY07155.1"/>
    </source>
</evidence>
<accession>A0A143PF59</accession>
<dbReference type="EMBL" id="CP015136">
    <property type="protein sequence ID" value="AMY07155.1"/>
    <property type="molecule type" value="Genomic_DNA"/>
</dbReference>
<feature type="compositionally biased region" description="Low complexity" evidence="1">
    <location>
        <begin position="41"/>
        <end position="51"/>
    </location>
</feature>
<dbReference type="GO" id="GO:0016740">
    <property type="term" value="F:transferase activity"/>
    <property type="evidence" value="ECO:0007669"/>
    <property type="project" value="UniProtKB-KW"/>
</dbReference>
<dbReference type="PANTHER" id="PTHR11895">
    <property type="entry name" value="TRANSAMIDASE"/>
    <property type="match status" value="1"/>
</dbReference>
<evidence type="ECO:0000313" key="4">
    <source>
        <dbReference type="Proteomes" id="UP000076079"/>
    </source>
</evidence>
<dbReference type="Gene3D" id="3.90.1300.10">
    <property type="entry name" value="Amidase signature (AS) domain"/>
    <property type="match status" value="1"/>
</dbReference>
<evidence type="ECO:0000259" key="2">
    <source>
        <dbReference type="Pfam" id="PF01425"/>
    </source>
</evidence>
<feature type="domain" description="Amidase" evidence="2">
    <location>
        <begin position="120"/>
        <end position="359"/>
    </location>
</feature>
<organism evidence="3 4">
    <name type="scientific">Luteitalea pratensis</name>
    <dbReference type="NCBI Taxonomy" id="1855912"/>
    <lineage>
        <taxon>Bacteria</taxon>
        <taxon>Pseudomonadati</taxon>
        <taxon>Acidobacteriota</taxon>
        <taxon>Vicinamibacteria</taxon>
        <taxon>Vicinamibacterales</taxon>
        <taxon>Vicinamibacteraceae</taxon>
        <taxon>Luteitalea</taxon>
    </lineage>
</organism>
<dbReference type="STRING" id="1855912.LuPra_00322"/>
<reference evidence="3 4" key="1">
    <citation type="journal article" date="2016" name="Genome Announc.">
        <title>First Complete Genome Sequence of a Subdivision 6 Acidobacterium Strain.</title>
        <authorList>
            <person name="Huang S."/>
            <person name="Vieira S."/>
            <person name="Bunk B."/>
            <person name="Riedel T."/>
            <person name="Sproer C."/>
            <person name="Overmann J."/>
        </authorList>
    </citation>
    <scope>NUCLEOTIDE SEQUENCE [LARGE SCALE GENOMIC DNA]</scope>
    <source>
        <strain evidence="4">DSM 100886 HEG_-6_39</strain>
    </source>
</reference>
<sequence>MAVLSAAGATYFGKADAVGAQTPATPAAGAPPLPATPAPAPLALGNGEPLASQFQPWPGGTGALLERLVRERGVAAFARAPHVPPAWSGTMPAEDEDLAFLPAHRLSALLRARKLTSTRLTEIYLARLQRLNPTLNCVVTLLETQALAEARKADTEIAAGRYRGPLHGVPYGLKDLFSTRGIRTTWGVPDFKDRVIDEDAEIVVRLRDAGAVLVAKLSTGIFAQNDQWFGGRTNNPWNLSQGSSGSSAGPSSAVAAGCVAFAIGTETQGSIVSPAIRCGITALRPTFGRVSRFGGMVLAWSHDRVGPMCRTAEDCAMVFSVLHGVDEKDPSTVTTPFRFDRRVDLTRLRVGVDPDAPKELVEKLRALGLAPREIGPRPSVPGVGGGNLGVESAAAMDAYVQRKAKETGLDLAALPPTPVPTPQASADNPMAPADWNPRFVNGRVPRAFDVLQVQRRRQVLVRQWGDFMRDLDMFIGGPSADVSANAQTGHPCVVFPYAFGVPPSRPSGARVPNDPPPPVLQPQPVCATIVGGLYNDDLILAVAHRFQEATDFHARRPAL</sequence>
<dbReference type="GO" id="GO:0050567">
    <property type="term" value="F:glutaminyl-tRNA synthase (glutamine-hydrolyzing) activity"/>
    <property type="evidence" value="ECO:0007669"/>
    <property type="project" value="TreeGrafter"/>
</dbReference>
<dbReference type="Pfam" id="PF01425">
    <property type="entry name" value="Amidase"/>
    <property type="match status" value="1"/>
</dbReference>
<dbReference type="InterPro" id="IPR000120">
    <property type="entry name" value="Amidase"/>
</dbReference>
<dbReference type="KEGG" id="abac:LuPra_00322"/>
<dbReference type="AlphaFoldDB" id="A0A143PF59"/>
<evidence type="ECO:0000256" key="1">
    <source>
        <dbReference type="SAM" id="MobiDB-lite"/>
    </source>
</evidence>
<dbReference type="PATRIC" id="fig|1813736.3.peg.336"/>
<feature type="compositionally biased region" description="Pro residues" evidence="1">
    <location>
        <begin position="29"/>
        <end position="40"/>
    </location>
</feature>
<keyword evidence="4" id="KW-1185">Reference proteome</keyword>
<dbReference type="EC" id="6.3.5.-" evidence="3"/>
<reference evidence="4" key="2">
    <citation type="submission" date="2016-04" db="EMBL/GenBank/DDBJ databases">
        <title>First Complete Genome Sequence of a Subdivision 6 Acidobacterium.</title>
        <authorList>
            <person name="Huang S."/>
            <person name="Vieira S."/>
            <person name="Bunk B."/>
            <person name="Riedel T."/>
            <person name="Sproeer C."/>
            <person name="Overmann J."/>
        </authorList>
    </citation>
    <scope>NUCLEOTIDE SEQUENCE [LARGE SCALE GENOMIC DNA]</scope>
    <source>
        <strain evidence="4">DSM 100886 HEG_-6_39</strain>
    </source>
</reference>